<dbReference type="RefSeq" id="WP_145366803.1">
    <property type="nucleotide sequence ID" value="NZ_CP036275.1"/>
</dbReference>
<sequence length="220" mass="24066">MKQYLALALALIVTIGSGLAHGILTDRWGVPETVHEAAARLQNVPAAIPGWTSTDQEMDDRVLEQAGAIGYLARSYVNEQTGSNVQVTVLCGRPGPLATHPPTVCFVNAGMMQVRPTESILIEPGDDAPPAEFQITDFDPPESAGTSRTRTLWSWSPDGRNWSAPEQSRIEFAKHQHLYKLYILSSTLPQEDEQLAPEVEQFIQQFLQQLGTAVADSDNA</sequence>
<name>A0A517Z0U2_9PLAN</name>
<accession>A0A517Z0U2</accession>
<dbReference type="Proteomes" id="UP000320496">
    <property type="component" value="Chromosome"/>
</dbReference>
<dbReference type="Pfam" id="PF11984">
    <property type="entry name" value="DUF3485"/>
    <property type="match status" value="1"/>
</dbReference>
<proteinExistence type="predicted"/>
<evidence type="ECO:0000313" key="2">
    <source>
        <dbReference type="EMBL" id="QDU36101.1"/>
    </source>
</evidence>
<protein>
    <recommendedName>
        <fullName evidence="1">Methanolan biosynthesis EpsI domain-containing protein</fullName>
    </recommendedName>
</protein>
<keyword evidence="3" id="KW-1185">Reference proteome</keyword>
<gene>
    <name evidence="2" type="ORF">Mal4_03840</name>
</gene>
<evidence type="ECO:0000313" key="3">
    <source>
        <dbReference type="Proteomes" id="UP000320496"/>
    </source>
</evidence>
<dbReference type="InterPro" id="IPR014263">
    <property type="entry name" value="Methanolan_biosynth_EpsI"/>
</dbReference>
<evidence type="ECO:0000259" key="1">
    <source>
        <dbReference type="Pfam" id="PF11984"/>
    </source>
</evidence>
<dbReference type="KEGG" id="mri:Mal4_03840"/>
<reference evidence="2 3" key="1">
    <citation type="submission" date="2019-02" db="EMBL/GenBank/DDBJ databases">
        <title>Deep-cultivation of Planctomycetes and their phenomic and genomic characterization uncovers novel biology.</title>
        <authorList>
            <person name="Wiegand S."/>
            <person name="Jogler M."/>
            <person name="Boedeker C."/>
            <person name="Pinto D."/>
            <person name="Vollmers J."/>
            <person name="Rivas-Marin E."/>
            <person name="Kohn T."/>
            <person name="Peeters S.H."/>
            <person name="Heuer A."/>
            <person name="Rast P."/>
            <person name="Oberbeckmann S."/>
            <person name="Bunk B."/>
            <person name="Jeske O."/>
            <person name="Meyerdierks A."/>
            <person name="Storesund J.E."/>
            <person name="Kallscheuer N."/>
            <person name="Luecker S."/>
            <person name="Lage O.M."/>
            <person name="Pohl T."/>
            <person name="Merkel B.J."/>
            <person name="Hornburger P."/>
            <person name="Mueller R.-W."/>
            <person name="Bruemmer F."/>
            <person name="Labrenz M."/>
            <person name="Spormann A.M."/>
            <person name="Op den Camp H."/>
            <person name="Overmann J."/>
            <person name="Amann R."/>
            <person name="Jetten M.S.M."/>
            <person name="Mascher T."/>
            <person name="Medema M.H."/>
            <person name="Devos D.P."/>
            <person name="Kaster A.-K."/>
            <person name="Ovreas L."/>
            <person name="Rohde M."/>
            <person name="Galperin M.Y."/>
            <person name="Jogler C."/>
        </authorList>
    </citation>
    <scope>NUCLEOTIDE SEQUENCE [LARGE SCALE GENOMIC DNA]</scope>
    <source>
        <strain evidence="2 3">Mal4</strain>
    </source>
</reference>
<dbReference type="EMBL" id="CP036275">
    <property type="protein sequence ID" value="QDU36101.1"/>
    <property type="molecule type" value="Genomic_DNA"/>
</dbReference>
<dbReference type="OrthoDB" id="288208at2"/>
<feature type="domain" description="Methanolan biosynthesis EpsI" evidence="1">
    <location>
        <begin position="10"/>
        <end position="136"/>
    </location>
</feature>
<organism evidence="2 3">
    <name type="scientific">Maioricimonas rarisocia</name>
    <dbReference type="NCBI Taxonomy" id="2528026"/>
    <lineage>
        <taxon>Bacteria</taxon>
        <taxon>Pseudomonadati</taxon>
        <taxon>Planctomycetota</taxon>
        <taxon>Planctomycetia</taxon>
        <taxon>Planctomycetales</taxon>
        <taxon>Planctomycetaceae</taxon>
        <taxon>Maioricimonas</taxon>
    </lineage>
</organism>
<dbReference type="AlphaFoldDB" id="A0A517Z0U2"/>